<evidence type="ECO:0000256" key="1">
    <source>
        <dbReference type="SAM" id="MobiDB-lite"/>
    </source>
</evidence>
<dbReference type="EMBL" id="VSRR010000111">
    <property type="protein sequence ID" value="MPC10328.1"/>
    <property type="molecule type" value="Genomic_DNA"/>
</dbReference>
<feature type="region of interest" description="Disordered" evidence="1">
    <location>
        <begin position="1"/>
        <end position="26"/>
    </location>
</feature>
<accession>A0A5B7CMQ0</accession>
<comment type="caution">
    <text evidence="2">The sequence shown here is derived from an EMBL/GenBank/DDBJ whole genome shotgun (WGS) entry which is preliminary data.</text>
</comment>
<proteinExistence type="predicted"/>
<sequence length="69" mass="7848">MQLKQGDCDMEGEAGRLRQGRHARPYGDKTRESIRYLYGYIYPPLLSLSSREALLEETGGWLGTGEEKL</sequence>
<evidence type="ECO:0000313" key="3">
    <source>
        <dbReference type="Proteomes" id="UP000324222"/>
    </source>
</evidence>
<name>A0A5B7CMQ0_PORTR</name>
<dbReference type="Proteomes" id="UP000324222">
    <property type="component" value="Unassembled WGS sequence"/>
</dbReference>
<reference evidence="2 3" key="1">
    <citation type="submission" date="2019-05" db="EMBL/GenBank/DDBJ databases">
        <title>Another draft genome of Portunus trituberculatus and its Hox gene families provides insights of decapod evolution.</title>
        <authorList>
            <person name="Jeong J.-H."/>
            <person name="Song I."/>
            <person name="Kim S."/>
            <person name="Choi T."/>
            <person name="Kim D."/>
            <person name="Ryu S."/>
            <person name="Kim W."/>
        </authorList>
    </citation>
    <scope>NUCLEOTIDE SEQUENCE [LARGE SCALE GENOMIC DNA]</scope>
    <source>
        <tissue evidence="2">Muscle</tissue>
    </source>
</reference>
<keyword evidence="3" id="KW-1185">Reference proteome</keyword>
<protein>
    <submittedName>
        <fullName evidence="2">Uncharacterized protein</fullName>
    </submittedName>
</protein>
<evidence type="ECO:0000313" key="2">
    <source>
        <dbReference type="EMBL" id="MPC10328.1"/>
    </source>
</evidence>
<dbReference type="AlphaFoldDB" id="A0A5B7CMQ0"/>
<organism evidence="2 3">
    <name type="scientific">Portunus trituberculatus</name>
    <name type="common">Swimming crab</name>
    <name type="synonym">Neptunus trituberculatus</name>
    <dbReference type="NCBI Taxonomy" id="210409"/>
    <lineage>
        <taxon>Eukaryota</taxon>
        <taxon>Metazoa</taxon>
        <taxon>Ecdysozoa</taxon>
        <taxon>Arthropoda</taxon>
        <taxon>Crustacea</taxon>
        <taxon>Multicrustacea</taxon>
        <taxon>Malacostraca</taxon>
        <taxon>Eumalacostraca</taxon>
        <taxon>Eucarida</taxon>
        <taxon>Decapoda</taxon>
        <taxon>Pleocyemata</taxon>
        <taxon>Brachyura</taxon>
        <taxon>Eubrachyura</taxon>
        <taxon>Portunoidea</taxon>
        <taxon>Portunidae</taxon>
        <taxon>Portuninae</taxon>
        <taxon>Portunus</taxon>
    </lineage>
</organism>
<gene>
    <name evidence="2" type="ORF">E2C01_002962</name>
</gene>